<dbReference type="GO" id="GO:1903565">
    <property type="term" value="P:negative regulation of protein localization to cilium"/>
    <property type="evidence" value="ECO:0007669"/>
    <property type="project" value="TreeGrafter"/>
</dbReference>
<evidence type="ECO:0000256" key="6">
    <source>
        <dbReference type="ARBA" id="ARBA00024898"/>
    </source>
</evidence>
<keyword evidence="10" id="KW-1185">Reference proteome</keyword>
<evidence type="ECO:0000256" key="4">
    <source>
        <dbReference type="ARBA" id="ARBA00022490"/>
    </source>
</evidence>
<accession>A0A3R7MCN2</accession>
<dbReference type="InterPro" id="IPR026157">
    <property type="entry name" value="LZTFL1"/>
</dbReference>
<comment type="function">
    <text evidence="6">Regulates ciliary localization of the BBSome complex. Together with the BBSome complex, controls SMO ciliary trafficking and contributes to the sonic hedgehog (SHH) pathway regulation. May play a role in neurite outgrowth. May have tumor suppressor function.</text>
</comment>
<evidence type="ECO:0000256" key="5">
    <source>
        <dbReference type="ARBA" id="ARBA00023054"/>
    </source>
</evidence>
<comment type="subcellular location">
    <subcellularLocation>
        <location evidence="1">Cytoplasm</location>
    </subcellularLocation>
</comment>
<dbReference type="EMBL" id="QCYY01001399">
    <property type="protein sequence ID" value="ROT78328.1"/>
    <property type="molecule type" value="Genomic_DNA"/>
</dbReference>
<sequence>MADLGLSDHHQSCMGGYLRFTKYQRAQRLRSVDACFQDVKDTRLLEETYTSDEVVELLDSLAEVVRAEVEGELIHATHTNSVLLSNVFAQAQKWHLELTVDTSNLENQELLEDVRKFEEAELKGASGSTRSPARTLAPLGTRRDPRRSCTRRSSG</sequence>
<gene>
    <name evidence="9" type="ORF">C7M84_002959</name>
</gene>
<comment type="caution">
    <text evidence="9">The sequence shown here is derived from an EMBL/GenBank/DDBJ whole genome shotgun (WGS) entry which is preliminary data.</text>
</comment>
<reference evidence="9 10" key="1">
    <citation type="submission" date="2018-04" db="EMBL/GenBank/DDBJ databases">
        <authorList>
            <person name="Zhang X."/>
            <person name="Yuan J."/>
            <person name="Li F."/>
            <person name="Xiang J."/>
        </authorList>
    </citation>
    <scope>NUCLEOTIDE SEQUENCE [LARGE SCALE GENOMIC DNA]</scope>
    <source>
        <tissue evidence="9">Muscle</tissue>
    </source>
</reference>
<keyword evidence="4" id="KW-0963">Cytoplasm</keyword>
<name>A0A3R7MCN2_PENVA</name>
<evidence type="ECO:0000256" key="1">
    <source>
        <dbReference type="ARBA" id="ARBA00004496"/>
    </source>
</evidence>
<dbReference type="GO" id="GO:0005737">
    <property type="term" value="C:cytoplasm"/>
    <property type="evidence" value="ECO:0007669"/>
    <property type="project" value="UniProtKB-SubCell"/>
</dbReference>
<dbReference type="STRING" id="6689.A0A3R7MCN2"/>
<evidence type="ECO:0000256" key="7">
    <source>
        <dbReference type="ARBA" id="ARBA00026004"/>
    </source>
</evidence>
<organism evidence="9 10">
    <name type="scientific">Penaeus vannamei</name>
    <name type="common">Whiteleg shrimp</name>
    <name type="synonym">Litopenaeus vannamei</name>
    <dbReference type="NCBI Taxonomy" id="6689"/>
    <lineage>
        <taxon>Eukaryota</taxon>
        <taxon>Metazoa</taxon>
        <taxon>Ecdysozoa</taxon>
        <taxon>Arthropoda</taxon>
        <taxon>Crustacea</taxon>
        <taxon>Multicrustacea</taxon>
        <taxon>Malacostraca</taxon>
        <taxon>Eumalacostraca</taxon>
        <taxon>Eucarida</taxon>
        <taxon>Decapoda</taxon>
        <taxon>Dendrobranchiata</taxon>
        <taxon>Penaeoidea</taxon>
        <taxon>Penaeidae</taxon>
        <taxon>Penaeus</taxon>
    </lineage>
</organism>
<evidence type="ECO:0000256" key="3">
    <source>
        <dbReference type="ARBA" id="ARBA00018920"/>
    </source>
</evidence>
<comment type="subunit">
    <text evidence="7">Self-associates. Interacts with BBS9; the interaction mediates the association of LZTL1 with the BBsome complex and regulates BBSome ciliary trafficking.</text>
</comment>
<evidence type="ECO:0000256" key="2">
    <source>
        <dbReference type="ARBA" id="ARBA00008868"/>
    </source>
</evidence>
<protein>
    <recommendedName>
        <fullName evidence="3">Leucine zipper transcription factor-like protein 1</fullName>
    </recommendedName>
</protein>
<dbReference type="Pfam" id="PF15294">
    <property type="entry name" value="Leu_zip"/>
    <property type="match status" value="1"/>
</dbReference>
<evidence type="ECO:0000313" key="10">
    <source>
        <dbReference type="Proteomes" id="UP000283509"/>
    </source>
</evidence>
<feature type="region of interest" description="Disordered" evidence="8">
    <location>
        <begin position="121"/>
        <end position="155"/>
    </location>
</feature>
<evidence type="ECO:0000256" key="8">
    <source>
        <dbReference type="SAM" id="MobiDB-lite"/>
    </source>
</evidence>
<reference evidence="9 10" key="2">
    <citation type="submission" date="2019-01" db="EMBL/GenBank/DDBJ databases">
        <title>The decoding of complex shrimp genome reveals the adaptation for benthos swimmer, frequently molting mechanism and breeding impact on genome.</title>
        <authorList>
            <person name="Sun Y."/>
            <person name="Gao Y."/>
            <person name="Yu Y."/>
        </authorList>
    </citation>
    <scope>NUCLEOTIDE SEQUENCE [LARGE SCALE GENOMIC DNA]</scope>
    <source>
        <tissue evidence="9">Muscle</tissue>
    </source>
</reference>
<dbReference type="PANTHER" id="PTHR21635">
    <property type="entry name" value="LEUCINE ZIPPER TRANSCRIPTION FACTOR LIKE"/>
    <property type="match status" value="1"/>
</dbReference>
<comment type="similarity">
    <text evidence="2">Belongs to the LZTFL1 family.</text>
</comment>
<evidence type="ECO:0000313" key="9">
    <source>
        <dbReference type="EMBL" id="ROT78328.1"/>
    </source>
</evidence>
<dbReference type="Proteomes" id="UP000283509">
    <property type="component" value="Unassembled WGS sequence"/>
</dbReference>
<dbReference type="AlphaFoldDB" id="A0A3R7MCN2"/>
<proteinExistence type="inferred from homology"/>
<keyword evidence="5" id="KW-0175">Coiled coil</keyword>
<dbReference type="PANTHER" id="PTHR21635:SF0">
    <property type="entry name" value="LEUCINE ZIPPER TRANSCRIPTION FACTOR-LIKE PROTEIN 1"/>
    <property type="match status" value="1"/>
</dbReference>